<evidence type="ECO:0000313" key="2">
    <source>
        <dbReference type="Proteomes" id="UP000265520"/>
    </source>
</evidence>
<dbReference type="PANTHER" id="PTHR45693">
    <property type="entry name" value="TRANSCRIPTION FACTOR TGA9"/>
    <property type="match status" value="1"/>
</dbReference>
<dbReference type="AlphaFoldDB" id="A0A392REA7"/>
<accession>A0A392REA7</accession>
<organism evidence="1 2">
    <name type="scientific">Trifolium medium</name>
    <dbReference type="NCBI Taxonomy" id="97028"/>
    <lineage>
        <taxon>Eukaryota</taxon>
        <taxon>Viridiplantae</taxon>
        <taxon>Streptophyta</taxon>
        <taxon>Embryophyta</taxon>
        <taxon>Tracheophyta</taxon>
        <taxon>Spermatophyta</taxon>
        <taxon>Magnoliopsida</taxon>
        <taxon>eudicotyledons</taxon>
        <taxon>Gunneridae</taxon>
        <taxon>Pentapetalae</taxon>
        <taxon>rosids</taxon>
        <taxon>fabids</taxon>
        <taxon>Fabales</taxon>
        <taxon>Fabaceae</taxon>
        <taxon>Papilionoideae</taxon>
        <taxon>50 kb inversion clade</taxon>
        <taxon>NPAAA clade</taxon>
        <taxon>Hologalegina</taxon>
        <taxon>IRL clade</taxon>
        <taxon>Trifolieae</taxon>
        <taxon>Trifolium</taxon>
    </lineage>
</organism>
<feature type="non-terminal residue" evidence="1">
    <location>
        <position position="1"/>
    </location>
</feature>
<reference evidence="1 2" key="1">
    <citation type="journal article" date="2018" name="Front. Plant Sci.">
        <title>Red Clover (Trifolium pratense) and Zigzag Clover (T. medium) - A Picture of Genomic Similarities and Differences.</title>
        <authorList>
            <person name="Dluhosova J."/>
            <person name="Istvanek J."/>
            <person name="Nedelnik J."/>
            <person name="Repkova J."/>
        </authorList>
    </citation>
    <scope>NUCLEOTIDE SEQUENCE [LARGE SCALE GENOMIC DNA]</scope>
    <source>
        <strain evidence="2">cv. 10/8</strain>
        <tissue evidence="1">Leaf</tissue>
    </source>
</reference>
<comment type="caution">
    <text evidence="1">The sequence shown here is derived from an EMBL/GenBank/DDBJ whole genome shotgun (WGS) entry which is preliminary data.</text>
</comment>
<sequence length="78" mass="8750">EQRFNAYNLEKSCRQAEDALSQGMEKLQGMLTDTVVAGQLVEGIYTPHMDTAIERLEALASFVNQVMYNSLCVYSINT</sequence>
<dbReference type="PANTHER" id="PTHR45693:SF24">
    <property type="entry name" value="BZIP FAMILY TRANSCRIPTION FACTOR"/>
    <property type="match status" value="1"/>
</dbReference>
<evidence type="ECO:0000313" key="1">
    <source>
        <dbReference type="EMBL" id="MCI34901.1"/>
    </source>
</evidence>
<dbReference type="Proteomes" id="UP000265520">
    <property type="component" value="Unassembled WGS sequence"/>
</dbReference>
<protein>
    <submittedName>
        <fullName evidence="1">Transcription factor TGA1-like</fullName>
    </submittedName>
</protein>
<keyword evidence="2" id="KW-1185">Reference proteome</keyword>
<name>A0A392REA7_9FABA</name>
<proteinExistence type="predicted"/>
<dbReference type="EMBL" id="LXQA010218127">
    <property type="protein sequence ID" value="MCI34901.1"/>
    <property type="molecule type" value="Genomic_DNA"/>
</dbReference>